<reference evidence="7 8" key="1">
    <citation type="submission" date="2019-08" db="EMBL/GenBank/DDBJ databases">
        <title>Calorimonas adulescens gen. nov., sp. nov., an anaerobic thermophilic bacterium from Sakhalin hot spring.</title>
        <authorList>
            <person name="Khomyakova M.A."/>
            <person name="Merkel A.Y."/>
            <person name="Novikov A."/>
            <person name="Bonch-Osmolovskaya E.A."/>
            <person name="Slobodkin A.I."/>
        </authorList>
    </citation>
    <scope>NUCLEOTIDE SEQUENCE [LARGE SCALE GENOMIC DNA]</scope>
    <source>
        <strain evidence="7 8">A05MB</strain>
    </source>
</reference>
<feature type="binding site" evidence="5">
    <location>
        <position position="80"/>
    </location>
    <ligand>
        <name>substrate</name>
    </ligand>
</feature>
<gene>
    <name evidence="5" type="primary">dut</name>
    <name evidence="7" type="ORF">FWJ32_12025</name>
</gene>
<dbReference type="UniPathway" id="UPA00610">
    <property type="reaction ID" value="UER00666"/>
</dbReference>
<dbReference type="InterPro" id="IPR008181">
    <property type="entry name" value="dUTPase"/>
</dbReference>
<evidence type="ECO:0000313" key="8">
    <source>
        <dbReference type="Proteomes" id="UP000322976"/>
    </source>
</evidence>
<dbReference type="AlphaFoldDB" id="A0A5D8QBY5"/>
<dbReference type="EMBL" id="VTPS01000023">
    <property type="protein sequence ID" value="TZE80828.1"/>
    <property type="molecule type" value="Genomic_DNA"/>
</dbReference>
<sequence length="147" mass="16274">MVNVYIKKLVDDENLPLPQYASEGAAGMDLYAYIKNDLVIKPGDIKLIPTGYAVKIPDGYEIQIRPRSGLALKYGITVLNSPGTIDSDYIGEIKIVMINLGKNDYVIKKYDRIAQVVLNKIEKIQFLCTDELPITKRGNGGFGHTGI</sequence>
<feature type="binding site" evidence="5">
    <location>
        <begin position="67"/>
        <end position="69"/>
    </location>
    <ligand>
        <name>substrate</name>
    </ligand>
</feature>
<keyword evidence="5" id="KW-0479">Metal-binding</keyword>
<proteinExistence type="inferred from homology"/>
<comment type="caution">
    <text evidence="7">The sequence shown here is derived from an EMBL/GenBank/DDBJ whole genome shotgun (WGS) entry which is preliminary data.</text>
</comment>
<dbReference type="GO" id="GO:0046081">
    <property type="term" value="P:dUTP catabolic process"/>
    <property type="evidence" value="ECO:0007669"/>
    <property type="project" value="InterPro"/>
</dbReference>
<comment type="pathway">
    <text evidence="5">Pyrimidine metabolism; dUMP biosynthesis; dUMP from dCTP (dUTP route): step 2/2.</text>
</comment>
<evidence type="ECO:0000256" key="2">
    <source>
        <dbReference type="ARBA" id="ARBA00022801"/>
    </source>
</evidence>
<dbReference type="SUPFAM" id="SSF51283">
    <property type="entry name" value="dUTPase-like"/>
    <property type="match status" value="1"/>
</dbReference>
<feature type="binding site" evidence="5">
    <location>
        <begin position="84"/>
        <end position="86"/>
    </location>
    <ligand>
        <name>substrate</name>
    </ligand>
</feature>
<dbReference type="NCBIfam" id="NF001862">
    <property type="entry name" value="PRK00601.1"/>
    <property type="match status" value="1"/>
</dbReference>
<evidence type="ECO:0000256" key="5">
    <source>
        <dbReference type="HAMAP-Rule" id="MF_00116"/>
    </source>
</evidence>
<dbReference type="Pfam" id="PF00692">
    <property type="entry name" value="dUTPase"/>
    <property type="match status" value="1"/>
</dbReference>
<organism evidence="7 8">
    <name type="scientific">Calorimonas adulescens</name>
    <dbReference type="NCBI Taxonomy" id="2606906"/>
    <lineage>
        <taxon>Bacteria</taxon>
        <taxon>Bacillati</taxon>
        <taxon>Bacillota</taxon>
        <taxon>Clostridia</taxon>
        <taxon>Thermoanaerobacterales</taxon>
        <taxon>Thermoanaerobacteraceae</taxon>
        <taxon>Calorimonas</taxon>
    </lineage>
</organism>
<dbReference type="PANTHER" id="PTHR11241:SF0">
    <property type="entry name" value="DEOXYURIDINE 5'-TRIPHOSPHATE NUCLEOTIDOHYDROLASE"/>
    <property type="match status" value="1"/>
</dbReference>
<dbReference type="InterPro" id="IPR029054">
    <property type="entry name" value="dUTPase-like"/>
</dbReference>
<evidence type="ECO:0000256" key="3">
    <source>
        <dbReference type="ARBA" id="ARBA00023080"/>
    </source>
</evidence>
<dbReference type="Gene3D" id="2.70.40.10">
    <property type="match status" value="1"/>
</dbReference>
<dbReference type="InterPro" id="IPR036157">
    <property type="entry name" value="dUTPase-like_sf"/>
</dbReference>
<protein>
    <recommendedName>
        <fullName evidence="5">Deoxyuridine 5'-triphosphate nucleotidohydrolase</fullName>
        <shortName evidence="5">dUTPase</shortName>
        <ecNumber evidence="5">3.6.1.23</ecNumber>
    </recommendedName>
    <alternativeName>
        <fullName evidence="5">dUTP pyrophosphatase</fullName>
    </alternativeName>
</protein>
<comment type="catalytic activity">
    <reaction evidence="4 5">
        <text>dUTP + H2O = dUMP + diphosphate + H(+)</text>
        <dbReference type="Rhea" id="RHEA:10248"/>
        <dbReference type="ChEBI" id="CHEBI:15377"/>
        <dbReference type="ChEBI" id="CHEBI:15378"/>
        <dbReference type="ChEBI" id="CHEBI:33019"/>
        <dbReference type="ChEBI" id="CHEBI:61555"/>
        <dbReference type="ChEBI" id="CHEBI:246422"/>
        <dbReference type="EC" id="3.6.1.23"/>
    </reaction>
</comment>
<comment type="cofactor">
    <cofactor evidence="5">
        <name>Mg(2+)</name>
        <dbReference type="ChEBI" id="CHEBI:18420"/>
    </cofactor>
</comment>
<dbReference type="Proteomes" id="UP000322976">
    <property type="component" value="Unassembled WGS sequence"/>
</dbReference>
<dbReference type="GO" id="GO:0006226">
    <property type="term" value="P:dUMP biosynthetic process"/>
    <property type="evidence" value="ECO:0007669"/>
    <property type="project" value="UniProtKB-UniRule"/>
</dbReference>
<accession>A0A5D8QBY5</accession>
<evidence type="ECO:0000313" key="7">
    <source>
        <dbReference type="EMBL" id="TZE80828.1"/>
    </source>
</evidence>
<dbReference type="NCBIfam" id="TIGR00576">
    <property type="entry name" value="dut"/>
    <property type="match status" value="1"/>
</dbReference>
<keyword evidence="5" id="KW-0460">Magnesium</keyword>
<dbReference type="GO" id="GO:0000287">
    <property type="term" value="F:magnesium ion binding"/>
    <property type="evidence" value="ECO:0007669"/>
    <property type="project" value="UniProtKB-UniRule"/>
</dbReference>
<feature type="domain" description="dUTPase-like" evidence="6">
    <location>
        <begin position="14"/>
        <end position="146"/>
    </location>
</feature>
<keyword evidence="8" id="KW-1185">Reference proteome</keyword>
<dbReference type="HAMAP" id="MF_00116">
    <property type="entry name" value="dUTPase_bact"/>
    <property type="match status" value="1"/>
</dbReference>
<evidence type="ECO:0000256" key="1">
    <source>
        <dbReference type="ARBA" id="ARBA00006581"/>
    </source>
</evidence>
<dbReference type="EC" id="3.6.1.23" evidence="5"/>
<dbReference type="InterPro" id="IPR033704">
    <property type="entry name" value="dUTPase_trimeric"/>
</dbReference>
<dbReference type="GO" id="GO:0004170">
    <property type="term" value="F:dUTP diphosphatase activity"/>
    <property type="evidence" value="ECO:0007669"/>
    <property type="project" value="UniProtKB-UniRule"/>
</dbReference>
<evidence type="ECO:0000256" key="4">
    <source>
        <dbReference type="ARBA" id="ARBA00047686"/>
    </source>
</evidence>
<keyword evidence="3 5" id="KW-0546">Nucleotide metabolism</keyword>
<comment type="caution">
    <text evidence="5">Lacks conserved residue(s) required for the propagation of feature annotation.</text>
</comment>
<comment type="similarity">
    <text evidence="1 5">Belongs to the dUTPase family.</text>
</comment>
<evidence type="ECO:0000259" key="6">
    <source>
        <dbReference type="Pfam" id="PF00692"/>
    </source>
</evidence>
<name>A0A5D8QBY5_9THEO</name>
<keyword evidence="2 5" id="KW-0378">Hydrolase</keyword>
<dbReference type="CDD" id="cd07557">
    <property type="entry name" value="trimeric_dUTPase"/>
    <property type="match status" value="1"/>
</dbReference>
<comment type="function">
    <text evidence="5">This enzyme is involved in nucleotide metabolism: it produces dUMP, the immediate precursor of thymidine nucleotides and it decreases the intracellular concentration of dUTP so that uracil cannot be incorporated into DNA.</text>
</comment>
<dbReference type="PANTHER" id="PTHR11241">
    <property type="entry name" value="DEOXYURIDINE 5'-TRIPHOSPHATE NUCLEOTIDOHYDROLASE"/>
    <property type="match status" value="1"/>
</dbReference>
<dbReference type="RefSeq" id="WP_149546207.1">
    <property type="nucleotide sequence ID" value="NZ_VTPS01000023.1"/>
</dbReference>